<dbReference type="EMBL" id="LAZR01037425">
    <property type="protein sequence ID" value="KKL22240.1"/>
    <property type="molecule type" value="Genomic_DNA"/>
</dbReference>
<dbReference type="InterPro" id="IPR029063">
    <property type="entry name" value="SAM-dependent_MTases_sf"/>
</dbReference>
<evidence type="ECO:0000256" key="3">
    <source>
        <dbReference type="ARBA" id="ARBA00022679"/>
    </source>
</evidence>
<keyword evidence="3" id="KW-0808">Transferase</keyword>
<comment type="caution">
    <text evidence="5">The sequence shown here is derived from an EMBL/GenBank/DDBJ whole genome shotgun (WGS) entry which is preliminary data.</text>
</comment>
<evidence type="ECO:0000313" key="5">
    <source>
        <dbReference type="EMBL" id="KKL22240.1"/>
    </source>
</evidence>
<proteinExistence type="inferred from homology"/>
<gene>
    <name evidence="5" type="ORF">LCGC14_2437420</name>
</gene>
<dbReference type="SUPFAM" id="SSF53335">
    <property type="entry name" value="S-adenosyl-L-methionine-dependent methyltransferases"/>
    <property type="match status" value="1"/>
</dbReference>
<dbReference type="InterPro" id="IPR002941">
    <property type="entry name" value="DNA_methylase_N4/N6"/>
</dbReference>
<comment type="similarity">
    <text evidence="1">Belongs to the N(4)/N(6)-methyltransferase family.</text>
</comment>
<dbReference type="AlphaFoldDB" id="A0A0F9BK82"/>
<protein>
    <recommendedName>
        <fullName evidence="4">DNA methylase N-4/N-6 domain-containing protein</fullName>
    </recommendedName>
</protein>
<evidence type="ECO:0000256" key="1">
    <source>
        <dbReference type="ARBA" id="ARBA00006594"/>
    </source>
</evidence>
<organism evidence="5">
    <name type="scientific">marine sediment metagenome</name>
    <dbReference type="NCBI Taxonomy" id="412755"/>
    <lineage>
        <taxon>unclassified sequences</taxon>
        <taxon>metagenomes</taxon>
        <taxon>ecological metagenomes</taxon>
    </lineage>
</organism>
<dbReference type="InterPro" id="IPR002052">
    <property type="entry name" value="DNA_methylase_N6_adenine_CS"/>
</dbReference>
<name>A0A0F9BK82_9ZZZZ</name>
<dbReference type="GO" id="GO:0008170">
    <property type="term" value="F:N-methyltransferase activity"/>
    <property type="evidence" value="ECO:0007669"/>
    <property type="project" value="InterPro"/>
</dbReference>
<dbReference type="Pfam" id="PF01555">
    <property type="entry name" value="N6_N4_Mtase"/>
    <property type="match status" value="1"/>
</dbReference>
<dbReference type="PRINTS" id="PR00508">
    <property type="entry name" value="S21N4MTFRASE"/>
</dbReference>
<feature type="domain" description="DNA methylase N-4/N-6" evidence="4">
    <location>
        <begin position="150"/>
        <end position="197"/>
    </location>
</feature>
<reference evidence="5" key="1">
    <citation type="journal article" date="2015" name="Nature">
        <title>Complex archaea that bridge the gap between prokaryotes and eukaryotes.</title>
        <authorList>
            <person name="Spang A."/>
            <person name="Saw J.H."/>
            <person name="Jorgensen S.L."/>
            <person name="Zaremba-Niedzwiedzka K."/>
            <person name="Martijn J."/>
            <person name="Lind A.E."/>
            <person name="van Eijk R."/>
            <person name="Schleper C."/>
            <person name="Guy L."/>
            <person name="Ettema T.J."/>
        </authorList>
    </citation>
    <scope>NUCLEOTIDE SEQUENCE</scope>
</reference>
<dbReference type="GO" id="GO:0003677">
    <property type="term" value="F:DNA binding"/>
    <property type="evidence" value="ECO:0007669"/>
    <property type="project" value="InterPro"/>
</dbReference>
<dbReference type="PROSITE" id="PS00092">
    <property type="entry name" value="N6_MTASE"/>
    <property type="match status" value="1"/>
</dbReference>
<dbReference type="GO" id="GO:0032259">
    <property type="term" value="P:methylation"/>
    <property type="evidence" value="ECO:0007669"/>
    <property type="project" value="UniProtKB-KW"/>
</dbReference>
<evidence type="ECO:0000259" key="4">
    <source>
        <dbReference type="Pfam" id="PF01555"/>
    </source>
</evidence>
<accession>A0A0F9BK82</accession>
<sequence length="222" mass="25628">MKPKLLDLFYGDAVELSKEKIGAGTVDLIYTDPPYPKEYHYCYEWLAKEAVRVLKPNGFLIAYAGPYWKDVVMNYLNEQLQYFYDFILVHKGNTSILWPRKIISGYKSILCYHKKGEKPLPRTNVLGQWNGTGGDKRFHKWGQDITTTRYYVDCFSQEGDLIVDYFLGGGTTAVVCKRLNRNFVGFEKDRATLDIAETRIRDSLGPDKKGNQQDLWGNDIEL</sequence>
<dbReference type="Gene3D" id="3.40.50.150">
    <property type="entry name" value="Vaccinia Virus protein VP39"/>
    <property type="match status" value="1"/>
</dbReference>
<evidence type="ECO:0000256" key="2">
    <source>
        <dbReference type="ARBA" id="ARBA00022603"/>
    </source>
</evidence>
<keyword evidence="2" id="KW-0489">Methyltransferase</keyword>
<dbReference type="CDD" id="cd02440">
    <property type="entry name" value="AdoMet_MTases"/>
    <property type="match status" value="1"/>
</dbReference>
<dbReference type="InterPro" id="IPR001091">
    <property type="entry name" value="RM_Methyltransferase"/>
</dbReference>